<evidence type="ECO:0000313" key="6">
    <source>
        <dbReference type="EMBL" id="EAN30468.1"/>
    </source>
</evidence>
<evidence type="ECO:0000313" key="7">
    <source>
        <dbReference type="Proteomes" id="UP000001949"/>
    </source>
</evidence>
<dbReference type="GO" id="GO:0005634">
    <property type="term" value="C:nucleus"/>
    <property type="evidence" value="ECO:0007669"/>
    <property type="project" value="TreeGrafter"/>
</dbReference>
<evidence type="ECO:0000256" key="1">
    <source>
        <dbReference type="ARBA" id="ARBA00007374"/>
    </source>
</evidence>
<gene>
    <name evidence="6" type="ordered locus">TP03_0627</name>
</gene>
<dbReference type="OMA" id="WIDFTHI"/>
<dbReference type="RefSeq" id="XP_762751.1">
    <property type="nucleotide sequence ID" value="XM_757658.1"/>
</dbReference>
<dbReference type="Proteomes" id="UP000001949">
    <property type="component" value="Unassembled WGS sequence"/>
</dbReference>
<dbReference type="GO" id="GO:0016301">
    <property type="term" value="F:kinase activity"/>
    <property type="evidence" value="ECO:0007669"/>
    <property type="project" value="UniProtKB-KW"/>
</dbReference>
<keyword evidence="2 4" id="KW-0808">Transferase</keyword>
<protein>
    <recommendedName>
        <fullName evidence="4">Kinase</fullName>
        <ecNumber evidence="4">2.7.-.-</ecNumber>
    </recommendedName>
</protein>
<evidence type="ECO:0000256" key="2">
    <source>
        <dbReference type="ARBA" id="ARBA00022679"/>
    </source>
</evidence>
<evidence type="ECO:0000256" key="4">
    <source>
        <dbReference type="RuleBase" id="RU363090"/>
    </source>
</evidence>
<dbReference type="SUPFAM" id="SSF56104">
    <property type="entry name" value="SAICAR synthase-like"/>
    <property type="match status" value="1"/>
</dbReference>
<dbReference type="InParanoid" id="Q4MZ64"/>
<dbReference type="VEuPathDB" id="PiroplasmaDB:TpMuguga_03g00627"/>
<dbReference type="EC" id="2.7.-.-" evidence="4"/>
<dbReference type="InterPro" id="IPR038286">
    <property type="entry name" value="IPK_sf"/>
</dbReference>
<dbReference type="eggNOG" id="ENOG502QX5P">
    <property type="taxonomic scope" value="Eukaryota"/>
</dbReference>
<sequence length="373" mass="42977">MSVQLEKSAQSIEMEKSQEEVPESNLGSKIPLEIMGESQLKLSGTSFILRDFGRNFVYKVIKTHSATEAVFYSIAYRIPIPHLNDFRVNNINPEVFDNISYLIDNDLIPLFYGITTISYEDYRWYDLGHVIDVSANTFKAIKLENLMYGLENPGVIDIKLGSHNVNDDQCYGEIDDKIKVKSVELWRELKNKYHNSVLNGTLKSHPNFNASDLGLPESYNNLDMHTLFMLIKTWRQKQVALETTEQELGFRITSIYIQHPNKNYVITSNEAKTLTKTQTMDLLDNIFKKDERMEIIRLNLISFLERLSEWINLQKSISIVASSILIIFDESNPNLHKIKWIDFTHIDHNSTPTTDNSSNMINGINNLMSIIKS</sequence>
<dbReference type="Gene3D" id="3.30.470.160">
    <property type="entry name" value="Inositol polyphosphate kinase"/>
    <property type="match status" value="2"/>
</dbReference>
<dbReference type="KEGG" id="tpv:TP03_0627"/>
<feature type="region of interest" description="Disordered" evidence="5">
    <location>
        <begin position="1"/>
        <end position="24"/>
    </location>
</feature>
<dbReference type="GO" id="GO:0032958">
    <property type="term" value="P:inositol phosphate biosynthetic process"/>
    <property type="evidence" value="ECO:0007669"/>
    <property type="project" value="InterPro"/>
</dbReference>
<comment type="similarity">
    <text evidence="1 4">Belongs to the inositol phosphokinase (IPK) family.</text>
</comment>
<proteinExistence type="inferred from homology"/>
<dbReference type="Pfam" id="PF03770">
    <property type="entry name" value="IPK"/>
    <property type="match status" value="1"/>
</dbReference>
<feature type="compositionally biased region" description="Polar residues" evidence="5">
    <location>
        <begin position="1"/>
        <end position="11"/>
    </location>
</feature>
<reference evidence="6 7" key="1">
    <citation type="journal article" date="2005" name="Science">
        <title>Genome sequence of Theileria parva, a bovine pathogen that transforms lymphocytes.</title>
        <authorList>
            <person name="Gardner M.J."/>
            <person name="Bishop R."/>
            <person name="Shah T."/>
            <person name="de Villiers E.P."/>
            <person name="Carlton J.M."/>
            <person name="Hall N."/>
            <person name="Ren Q."/>
            <person name="Paulsen I.T."/>
            <person name="Pain A."/>
            <person name="Berriman M."/>
            <person name="Wilson R.J.M."/>
            <person name="Sato S."/>
            <person name="Ralph S.A."/>
            <person name="Mann D.J."/>
            <person name="Xiong Z."/>
            <person name="Shallom S.J."/>
            <person name="Weidman J."/>
            <person name="Jiang L."/>
            <person name="Lynn J."/>
            <person name="Weaver B."/>
            <person name="Shoaibi A."/>
            <person name="Domingo A.R."/>
            <person name="Wasawo D."/>
            <person name="Crabtree J."/>
            <person name="Wortman J.R."/>
            <person name="Haas B."/>
            <person name="Angiuoli S.V."/>
            <person name="Creasy T.H."/>
            <person name="Lu C."/>
            <person name="Suh B."/>
            <person name="Silva J.C."/>
            <person name="Utterback T.R."/>
            <person name="Feldblyum T.V."/>
            <person name="Pertea M."/>
            <person name="Allen J."/>
            <person name="Nierman W.C."/>
            <person name="Taracha E.L.N."/>
            <person name="Salzberg S.L."/>
            <person name="White O.R."/>
            <person name="Fitzhugh H.A."/>
            <person name="Morzaria S."/>
            <person name="Venter J.C."/>
            <person name="Fraser C.M."/>
            <person name="Nene V."/>
        </authorList>
    </citation>
    <scope>NUCLEOTIDE SEQUENCE [LARGE SCALE GENOMIC DNA]</scope>
    <source>
        <strain evidence="6 7">Muguga</strain>
    </source>
</reference>
<evidence type="ECO:0000256" key="5">
    <source>
        <dbReference type="SAM" id="MobiDB-lite"/>
    </source>
</evidence>
<dbReference type="PANTHER" id="PTHR12400:SF21">
    <property type="entry name" value="KINASE"/>
    <property type="match status" value="1"/>
</dbReference>
<dbReference type="AlphaFoldDB" id="Q4MZ64"/>
<organism evidence="6 7">
    <name type="scientific">Theileria parva</name>
    <name type="common">East coast fever infection agent</name>
    <dbReference type="NCBI Taxonomy" id="5875"/>
    <lineage>
        <taxon>Eukaryota</taxon>
        <taxon>Sar</taxon>
        <taxon>Alveolata</taxon>
        <taxon>Apicomplexa</taxon>
        <taxon>Aconoidasida</taxon>
        <taxon>Piroplasmida</taxon>
        <taxon>Theileriidae</taxon>
        <taxon>Theileria</taxon>
    </lineage>
</organism>
<dbReference type="GeneID" id="3499577"/>
<evidence type="ECO:0000256" key="3">
    <source>
        <dbReference type="ARBA" id="ARBA00022777"/>
    </source>
</evidence>
<comment type="caution">
    <text evidence="6">The sequence shown here is derived from an EMBL/GenBank/DDBJ whole genome shotgun (WGS) entry which is preliminary data.</text>
</comment>
<dbReference type="InterPro" id="IPR005522">
    <property type="entry name" value="IPK"/>
</dbReference>
<keyword evidence="3 4" id="KW-0418">Kinase</keyword>
<keyword evidence="7" id="KW-1185">Reference proteome</keyword>
<name>Q4MZ64_THEPA</name>
<dbReference type="GO" id="GO:0005737">
    <property type="term" value="C:cytoplasm"/>
    <property type="evidence" value="ECO:0007669"/>
    <property type="project" value="TreeGrafter"/>
</dbReference>
<accession>Q4MZ64</accession>
<dbReference type="PANTHER" id="PTHR12400">
    <property type="entry name" value="INOSITOL POLYPHOSPHATE KINASE"/>
    <property type="match status" value="1"/>
</dbReference>
<dbReference type="EMBL" id="AAGK01000006">
    <property type="protein sequence ID" value="EAN30468.1"/>
    <property type="molecule type" value="Genomic_DNA"/>
</dbReference>